<organism evidence="1 2">
    <name type="scientific">Rattus norvegicus</name>
    <name type="common">Rat</name>
    <dbReference type="NCBI Taxonomy" id="10116"/>
    <lineage>
        <taxon>Eukaryota</taxon>
        <taxon>Metazoa</taxon>
        <taxon>Chordata</taxon>
        <taxon>Craniata</taxon>
        <taxon>Vertebrata</taxon>
        <taxon>Euteleostomi</taxon>
        <taxon>Mammalia</taxon>
        <taxon>Eutheria</taxon>
        <taxon>Euarchontoglires</taxon>
        <taxon>Glires</taxon>
        <taxon>Rodentia</taxon>
        <taxon>Myomorpha</taxon>
        <taxon>Muroidea</taxon>
        <taxon>Muridae</taxon>
        <taxon>Murinae</taxon>
        <taxon>Rattus</taxon>
    </lineage>
</organism>
<name>A6KC42_RAT</name>
<protein>
    <submittedName>
        <fullName evidence="1">RCG50786</fullName>
    </submittedName>
</protein>
<gene>
    <name evidence="1" type="ORF">rCG_50786</name>
</gene>
<accession>A6KC42</accession>
<dbReference type="Proteomes" id="UP000234681">
    <property type="component" value="Chromosome 7"/>
</dbReference>
<proteinExistence type="predicted"/>
<sequence length="44" mass="4845">MGQRTQHDVHTGHTGSLCEQPHTLCHQTSLPSIHPDVFVLEKAA</sequence>
<dbReference type="EMBL" id="CH474035">
    <property type="protein sequence ID" value="EDL87102.1"/>
    <property type="molecule type" value="Genomic_DNA"/>
</dbReference>
<evidence type="ECO:0000313" key="1">
    <source>
        <dbReference type="EMBL" id="EDL87102.1"/>
    </source>
</evidence>
<reference evidence="1 2" key="1">
    <citation type="submission" date="2005-09" db="EMBL/GenBank/DDBJ databases">
        <authorList>
            <person name="Mural R.J."/>
            <person name="Li P.W."/>
            <person name="Adams M.D."/>
            <person name="Amanatides P.G."/>
            <person name="Baden-Tillson H."/>
            <person name="Barnstead M."/>
            <person name="Chin S.H."/>
            <person name="Dew I."/>
            <person name="Evans C.A."/>
            <person name="Ferriera S."/>
            <person name="Flanigan M."/>
            <person name="Fosler C."/>
            <person name="Glodek A."/>
            <person name="Gu Z."/>
            <person name="Holt R.A."/>
            <person name="Jennings D."/>
            <person name="Kraft C.L."/>
            <person name="Lu F."/>
            <person name="Nguyen T."/>
            <person name="Nusskern D.R."/>
            <person name="Pfannkoch C.M."/>
            <person name="Sitter C."/>
            <person name="Sutton G.G."/>
            <person name="Venter J.C."/>
            <person name="Wang Z."/>
            <person name="Woodage T."/>
            <person name="Zheng X.H."/>
            <person name="Zhong F."/>
        </authorList>
    </citation>
    <scope>NUCLEOTIDE SEQUENCE [LARGE SCALE GENOMIC DNA]</scope>
    <source>
        <strain>BN</strain>
        <strain evidence="2">Sprague-Dawley</strain>
    </source>
</reference>
<evidence type="ECO:0000313" key="2">
    <source>
        <dbReference type="Proteomes" id="UP000234681"/>
    </source>
</evidence>
<dbReference type="AlphaFoldDB" id="A6KC42"/>